<dbReference type="Proteomes" id="UP000186168">
    <property type="component" value="Unassembled WGS sequence"/>
</dbReference>
<dbReference type="RefSeq" id="WP_076971618.1">
    <property type="nucleotide sequence ID" value="NZ_ASQP01000399.1"/>
</dbReference>
<organism evidence="1 2">
    <name type="scientific">Streptomyces sparsogenes DSM 40356</name>
    <dbReference type="NCBI Taxonomy" id="1331668"/>
    <lineage>
        <taxon>Bacteria</taxon>
        <taxon>Bacillati</taxon>
        <taxon>Actinomycetota</taxon>
        <taxon>Actinomycetes</taxon>
        <taxon>Kitasatosporales</taxon>
        <taxon>Streptomycetaceae</taxon>
        <taxon>Streptomyces</taxon>
    </lineage>
</organism>
<keyword evidence="2" id="KW-1185">Reference proteome</keyword>
<proteinExistence type="predicted"/>
<sequence length="197" mass="21786">MSHSLLFDALWDSYRDQYGLTCVRDTSESEVLARLGVTDGAPLPRLTVQEAMARFGLEMPAVRLCVSGRWNFLLDVDPHGKTFDPRAMSRLSVGTEVVSAWYMLAGTVRVAYAYDGRVLATYRDFMCKPAEGTDPGRLNRALDSVGFFSEEFEESDDWDPAEMALAAIEREFAMALAPEVVNGPLATVSLPETYPGD</sequence>
<accession>A0A1R1SAW5</accession>
<protein>
    <submittedName>
        <fullName evidence="1">Uncharacterized protein</fullName>
    </submittedName>
</protein>
<reference evidence="1 2" key="1">
    <citation type="submission" date="2013-05" db="EMBL/GenBank/DDBJ databases">
        <title>Genome sequence of Streptomyces sparsogenes DSM 40356.</title>
        <authorList>
            <person name="Coyne S."/>
            <person name="Seebeck F.P."/>
        </authorList>
    </citation>
    <scope>NUCLEOTIDE SEQUENCE [LARGE SCALE GENOMIC DNA]</scope>
    <source>
        <strain evidence="1 2">DSM 40356</strain>
    </source>
</reference>
<comment type="caution">
    <text evidence="1">The sequence shown here is derived from an EMBL/GenBank/DDBJ whole genome shotgun (WGS) entry which is preliminary data.</text>
</comment>
<evidence type="ECO:0000313" key="1">
    <source>
        <dbReference type="EMBL" id="OMI35347.1"/>
    </source>
</evidence>
<name>A0A1R1SAW5_9ACTN</name>
<gene>
    <name evidence="1" type="ORF">SPAR_31786</name>
</gene>
<evidence type="ECO:0000313" key="2">
    <source>
        <dbReference type="Proteomes" id="UP000186168"/>
    </source>
</evidence>
<dbReference type="InterPro" id="IPR045592">
    <property type="entry name" value="DUF6461"/>
</dbReference>
<dbReference type="EMBL" id="ASQP01000399">
    <property type="protein sequence ID" value="OMI35347.1"/>
    <property type="molecule type" value="Genomic_DNA"/>
</dbReference>
<dbReference type="AlphaFoldDB" id="A0A1R1SAW5"/>
<dbReference type="Pfam" id="PF20062">
    <property type="entry name" value="DUF6461"/>
    <property type="match status" value="1"/>
</dbReference>